<keyword evidence="2" id="KW-1185">Reference proteome</keyword>
<dbReference type="STRING" id="910347.SAMN05421773_110112"/>
<reference evidence="1 2" key="1">
    <citation type="submission" date="2016-10" db="EMBL/GenBank/DDBJ databases">
        <authorList>
            <person name="de Groot N.N."/>
        </authorList>
    </citation>
    <scope>NUCLEOTIDE SEQUENCE [LARGE SCALE GENOMIC DNA]</scope>
    <source>
        <strain evidence="1 2">CGMCC 4.5739</strain>
    </source>
</reference>
<dbReference type="AlphaFoldDB" id="A0A1I1Q577"/>
<evidence type="ECO:0008006" key="3">
    <source>
        <dbReference type="Google" id="ProtNLM"/>
    </source>
</evidence>
<dbReference type="Proteomes" id="UP000199207">
    <property type="component" value="Unassembled WGS sequence"/>
</dbReference>
<gene>
    <name evidence="1" type="ORF">SAMN05421773_110112</name>
</gene>
<evidence type="ECO:0000313" key="2">
    <source>
        <dbReference type="Proteomes" id="UP000199207"/>
    </source>
</evidence>
<dbReference type="OrthoDB" id="4191364at2"/>
<accession>A0A1I1Q577</accession>
<dbReference type="Gene3D" id="1.10.3230.10">
    <property type="entry name" value="YqbG-like"/>
    <property type="match status" value="1"/>
</dbReference>
<dbReference type="RefSeq" id="WP_093839951.1">
    <property type="nucleotide sequence ID" value="NZ_FOLM01000010.1"/>
</dbReference>
<sequence>MPALATQADLEARLGRPLTAEEQARAGALLAGASARVRAYTRQEFDLVHGDVVVLRPVGTVVRLPQRPVLAVSSVVALGGAETIPDITLPGGAWTWDGADKVDIWPPDQGWLLSLPESWSSGWGGVDSYRVTYDHGYATIPEQVVEAVCAMVLRSLLSPSLAPGMVSERIGNYSYQMQQGGGAAGATVSMTEDDRDLLRDFRVRATTIQTRAR</sequence>
<organism evidence="1 2">
    <name type="scientific">Streptomyces aidingensis</name>
    <dbReference type="NCBI Taxonomy" id="910347"/>
    <lineage>
        <taxon>Bacteria</taxon>
        <taxon>Bacillati</taxon>
        <taxon>Actinomycetota</taxon>
        <taxon>Actinomycetes</taxon>
        <taxon>Kitasatosporales</taxon>
        <taxon>Streptomycetaceae</taxon>
        <taxon>Streptomyces</taxon>
    </lineage>
</organism>
<proteinExistence type="predicted"/>
<name>A0A1I1Q577_9ACTN</name>
<dbReference type="EMBL" id="FOLM01000010">
    <property type="protein sequence ID" value="SFD14373.1"/>
    <property type="molecule type" value="Genomic_DNA"/>
</dbReference>
<dbReference type="InterPro" id="IPR036558">
    <property type="entry name" value="YqbG-like_sf"/>
</dbReference>
<evidence type="ECO:0000313" key="1">
    <source>
        <dbReference type="EMBL" id="SFD14373.1"/>
    </source>
</evidence>
<protein>
    <recommendedName>
        <fullName evidence="3">Head-to-tail adaptor</fullName>
    </recommendedName>
</protein>